<dbReference type="RefSeq" id="WP_143987765.1">
    <property type="nucleotide sequence ID" value="NZ_CP041692.1"/>
</dbReference>
<evidence type="ECO:0000259" key="2">
    <source>
        <dbReference type="Pfam" id="PF18164"/>
    </source>
</evidence>
<dbReference type="Pfam" id="PF18164">
    <property type="entry name" value="GNAT_C"/>
    <property type="match status" value="1"/>
</dbReference>
<evidence type="ECO:0000259" key="1">
    <source>
        <dbReference type="Pfam" id="PF18082"/>
    </source>
</evidence>
<proteinExistence type="predicted"/>
<sequence>MSTTVTSSRLAGFDEAALARFGFTEEDRRDARRVIERVIDDPDAIGQVERMAEALRAGVGAFDNPTDPYAVIEAAVRERADRQWGVGVLPMLALLASAEEVAAFHAGRGIDPEISRASLADLGQQAWVHRRTFDAFGLHTYGWMRVAWSGALYWLGRLQFNLTRWGADDGGDWVISTHIPESGPLTPEAVADSFGRARIFFARHFGDYPTRLFHCNSWLLDPQLVEVLPGTSNMVRFQQLWQLRGEGHQADGDAIFFVFRRRGEVDHESLPQDTTLQREIVAKLADGGHWYCWHGVIDQDQFPPVEPARTAQVEVGQA</sequence>
<dbReference type="OrthoDB" id="3229305at2"/>
<protein>
    <recommendedName>
        <fullName evidence="5">DUF5596 domain-containing protein</fullName>
    </recommendedName>
</protein>
<accession>A0A516Q3M0</accession>
<dbReference type="KEGG" id="mik:FOE78_19560"/>
<feature type="domain" description="N-acyltransferase N-terminal" evidence="1">
    <location>
        <begin position="16"/>
        <end position="150"/>
    </location>
</feature>
<feature type="domain" description="GNAT-like C-terminal" evidence="2">
    <location>
        <begin position="152"/>
        <end position="297"/>
    </location>
</feature>
<name>A0A516Q3M0_9ACTN</name>
<gene>
    <name evidence="3" type="ORF">FOE78_19560</name>
</gene>
<organism evidence="3 4">
    <name type="scientific">Microlunatus elymi</name>
    <dbReference type="NCBI Taxonomy" id="2596828"/>
    <lineage>
        <taxon>Bacteria</taxon>
        <taxon>Bacillati</taxon>
        <taxon>Actinomycetota</taxon>
        <taxon>Actinomycetes</taxon>
        <taxon>Propionibacteriales</taxon>
        <taxon>Propionibacteriaceae</taxon>
        <taxon>Microlunatus</taxon>
    </lineage>
</organism>
<dbReference type="Gene3D" id="3.40.630.120">
    <property type="match status" value="1"/>
</dbReference>
<evidence type="ECO:0008006" key="5">
    <source>
        <dbReference type="Google" id="ProtNLM"/>
    </source>
</evidence>
<dbReference type="InterPro" id="IPR041644">
    <property type="entry name" value="GNAT_C"/>
</dbReference>
<dbReference type="AlphaFoldDB" id="A0A516Q3M0"/>
<keyword evidence="4" id="KW-1185">Reference proteome</keyword>
<dbReference type="EMBL" id="CP041692">
    <property type="protein sequence ID" value="QDP97811.1"/>
    <property type="molecule type" value="Genomic_DNA"/>
</dbReference>
<evidence type="ECO:0000313" key="3">
    <source>
        <dbReference type="EMBL" id="QDP97811.1"/>
    </source>
</evidence>
<evidence type="ECO:0000313" key="4">
    <source>
        <dbReference type="Proteomes" id="UP000319263"/>
    </source>
</evidence>
<reference evidence="3 4" key="1">
    <citation type="submission" date="2019-07" db="EMBL/GenBank/DDBJ databases">
        <title>Microlunatus dokdonensis sp. nov. isolated from the rhizospheric soil of the wild plant Elymus tsukushiensis.</title>
        <authorList>
            <person name="Ghim S.-Y."/>
            <person name="Hwang Y.-J."/>
            <person name="Son J.-S."/>
            <person name="Shin J.-H."/>
        </authorList>
    </citation>
    <scope>NUCLEOTIDE SEQUENCE [LARGE SCALE GENOMIC DNA]</scope>
    <source>
        <strain evidence="3 4">KUDC0627</strain>
    </source>
</reference>
<dbReference type="Proteomes" id="UP000319263">
    <property type="component" value="Chromosome"/>
</dbReference>
<dbReference type="Pfam" id="PF18082">
    <property type="entry name" value="NAT_N"/>
    <property type="match status" value="1"/>
</dbReference>
<dbReference type="InterPro" id="IPR041273">
    <property type="entry name" value="NAT_N"/>
</dbReference>